<dbReference type="EMBL" id="BLPF01000001">
    <property type="protein sequence ID" value="GFJ77323.1"/>
    <property type="molecule type" value="Genomic_DNA"/>
</dbReference>
<sequence length="90" mass="9958">MQPFPVLVKSDRVVSLLTDIESYKDAELVVHAWPPHRRPGRSAAGRRRTAGSHVTRRPTPTMGRPGPYQRSADATRPGDNTPGSCERQGR</sequence>
<feature type="compositionally biased region" description="Low complexity" evidence="1">
    <location>
        <begin position="57"/>
        <end position="67"/>
    </location>
</feature>
<evidence type="ECO:0000313" key="3">
    <source>
        <dbReference type="Proteomes" id="UP000482800"/>
    </source>
</evidence>
<proteinExistence type="predicted"/>
<protein>
    <submittedName>
        <fullName evidence="2">Uncharacterized protein</fullName>
    </submittedName>
</protein>
<feature type="compositionally biased region" description="Basic residues" evidence="1">
    <location>
        <begin position="34"/>
        <end position="56"/>
    </location>
</feature>
<comment type="caution">
    <text evidence="2">The sequence shown here is derived from an EMBL/GenBank/DDBJ whole genome shotgun (WGS) entry which is preliminary data.</text>
</comment>
<accession>A0A6V8JX52</accession>
<keyword evidence="3" id="KW-1185">Reference proteome</keyword>
<dbReference type="Proteomes" id="UP000482800">
    <property type="component" value="Unassembled WGS sequence"/>
</dbReference>
<reference evidence="2 3" key="2">
    <citation type="submission" date="2020-03" db="EMBL/GenBank/DDBJ databases">
        <authorList>
            <person name="Ichikawa N."/>
            <person name="Kimura A."/>
            <person name="Kitahashi Y."/>
            <person name="Uohara A."/>
        </authorList>
    </citation>
    <scope>NUCLEOTIDE SEQUENCE [LARGE SCALE GENOMIC DNA]</scope>
    <source>
        <strain evidence="2 3">NBRC 108639</strain>
    </source>
</reference>
<evidence type="ECO:0000313" key="2">
    <source>
        <dbReference type="EMBL" id="GFJ77323.1"/>
    </source>
</evidence>
<evidence type="ECO:0000256" key="1">
    <source>
        <dbReference type="SAM" id="MobiDB-lite"/>
    </source>
</evidence>
<gene>
    <name evidence="2" type="ORF">Phou_015030</name>
</gene>
<organism evidence="2 3">
    <name type="scientific">Phytohabitans houttuyneae</name>
    <dbReference type="NCBI Taxonomy" id="1076126"/>
    <lineage>
        <taxon>Bacteria</taxon>
        <taxon>Bacillati</taxon>
        <taxon>Actinomycetota</taxon>
        <taxon>Actinomycetes</taxon>
        <taxon>Micromonosporales</taxon>
        <taxon>Micromonosporaceae</taxon>
    </lineage>
</organism>
<feature type="region of interest" description="Disordered" evidence="1">
    <location>
        <begin position="33"/>
        <end position="90"/>
    </location>
</feature>
<dbReference type="AlphaFoldDB" id="A0A6V8JX52"/>
<reference evidence="2 3" key="1">
    <citation type="submission" date="2020-03" db="EMBL/GenBank/DDBJ databases">
        <title>Whole genome shotgun sequence of Phytohabitans houttuyneae NBRC 108639.</title>
        <authorList>
            <person name="Komaki H."/>
            <person name="Tamura T."/>
        </authorList>
    </citation>
    <scope>NUCLEOTIDE SEQUENCE [LARGE SCALE GENOMIC DNA]</scope>
    <source>
        <strain evidence="2 3">NBRC 108639</strain>
    </source>
</reference>
<name>A0A6V8JX52_9ACTN</name>